<accession>A0A7X2G1L0</accession>
<organism evidence="2 3">
    <name type="scientific">Limosilactobacillus reuteri</name>
    <name type="common">Lactobacillus reuteri</name>
    <dbReference type="NCBI Taxonomy" id="1598"/>
    <lineage>
        <taxon>Bacteria</taxon>
        <taxon>Bacillati</taxon>
        <taxon>Bacillota</taxon>
        <taxon>Bacilli</taxon>
        <taxon>Lactobacillales</taxon>
        <taxon>Lactobacillaceae</taxon>
        <taxon>Limosilactobacillus</taxon>
    </lineage>
</organism>
<dbReference type="RefSeq" id="WP_153704276.1">
    <property type="nucleotide sequence ID" value="NZ_WJND01000015.1"/>
</dbReference>
<protein>
    <submittedName>
        <fullName evidence="2">Uncharacterized protein</fullName>
    </submittedName>
</protein>
<dbReference type="Proteomes" id="UP000460207">
    <property type="component" value="Unassembled WGS sequence"/>
</dbReference>
<dbReference type="EMBL" id="WJND01000015">
    <property type="protein sequence ID" value="MRG90035.1"/>
    <property type="molecule type" value="Genomic_DNA"/>
</dbReference>
<evidence type="ECO:0000313" key="2">
    <source>
        <dbReference type="EMBL" id="MRG90035.1"/>
    </source>
</evidence>
<reference evidence="2 3" key="1">
    <citation type="submission" date="2019-11" db="EMBL/GenBank/DDBJ databases">
        <title>Draft genome sequence of 12 host-associated Lactobacillus reuteri rodent strains.</title>
        <authorList>
            <person name="Zhang S."/>
            <person name="Ozcam M."/>
            <person name="Van Pijkeren J.P."/>
        </authorList>
    </citation>
    <scope>NUCLEOTIDE SEQUENCE [LARGE SCALE GENOMIC DNA]</scope>
    <source>
        <strain evidence="2 3">N4I</strain>
    </source>
</reference>
<evidence type="ECO:0000313" key="3">
    <source>
        <dbReference type="Proteomes" id="UP000460207"/>
    </source>
</evidence>
<proteinExistence type="predicted"/>
<evidence type="ECO:0000256" key="1">
    <source>
        <dbReference type="SAM" id="Coils"/>
    </source>
</evidence>
<name>A0A7X2G1L0_LIMRT</name>
<gene>
    <name evidence="2" type="ORF">GIX76_08590</name>
</gene>
<feature type="coiled-coil region" evidence="1">
    <location>
        <begin position="169"/>
        <end position="241"/>
    </location>
</feature>
<comment type="caution">
    <text evidence="2">The sequence shown here is derived from an EMBL/GenBank/DDBJ whole genome shotgun (WGS) entry which is preliminary data.</text>
</comment>
<sequence length="360" mass="41989">MEYSDQNLEFLIKNIPNKYFLNIVKESGGLLGSPTKNLNTQYKNYLVNKALKKNVSLKVKKAIINEITRIVNDSNDNDNEKSKLFRNLSKSYLENDDKKFEDYKQKYLQIKKYELKNKTTVIKSIEKTNLDKIIEKQKLKIKSINEKEQANLATIKKLKKEGVLLKKDNQKQKQLIAKQKEQIINLQQKINKIESELKLKRSADNDNNFTEKENKQLMLKIHSLKENISSLRKENSLIKADRNKLQGKLIELTCKRFLLIGMPIGFKYGSIKIPVNTEFKIAVSNSVYSIFNDEQIIGYSSIEDIIQQLNYPIDKYTGIIFFDSEVTRKDIIEISEKVNKSKIQYVHNINELENVLNNTK</sequence>
<keyword evidence="1" id="KW-0175">Coiled coil</keyword>
<dbReference type="AlphaFoldDB" id="A0A7X2G1L0"/>